<accession>A0A210PYU4</accession>
<dbReference type="OrthoDB" id="10045473at2759"/>
<evidence type="ECO:0000256" key="9">
    <source>
        <dbReference type="ARBA" id="ARBA00022777"/>
    </source>
</evidence>
<dbReference type="FunFam" id="1.10.510.10:FF:000156">
    <property type="entry name" value="Serine/threonine-protein kinase SIK3 homolog"/>
    <property type="match status" value="1"/>
</dbReference>
<sequence>MMNNRWIKRIEQCTWHEIMEEYARRIYTYIQGVLYAVFWMVVQWCRLCVIDVLAGRVPRLLDWVVTHALRYERNKMAATKMAGKVPGTGGIVRVGYYEMERTIGKGNFAVVKLATHIATKTKVAIKIIDKTQLDEDNLNKIYREIEIMKLLKHPNIIRLYQVMQTERMLYLVTEYASGGEIFDHLVAHGRMNEKEARRKFKQIVAAVSYCHSRCVVHRDLKAENLLLDANLNIKIADFGFSNYFKPGSCLKTWCGSPPYAAPELFEGKEYDAPKVDIWSLGVVLYVLVCGALPFDGNTLQSLRGRVLRGKFGVPFYMTTECENLIKQMLTVDASKRITMKKIIQHRWMKSGEEDPAFEEQINEYNRPTDVDPDLENLNEQIISHMEYLEIDIDRAVRSVREQCYDFHSAIYHLLLDKLKKHPKTMMSKLPTLGPPNLPLAVRTERRSSITTGVVERVEIPVEVAKETEPKLPAATATIGAIPQVQFFNENNQLTEPDEGSQHSDSDSEEPCPEALARYLAMRRHTVGVGDSRHEVPEDVRVKLANNQPIIALPQPNYLLPLLSHTVPQMQSEVPAYPTSEQHFLQPPIMWGPDVGGCFGNISRRASDGGANIQLFARQMYGGSLPGSPGSQECLAGSPLSPVGMPLTPIQGSVTVEENEDGGSDQEPDTEAVQRYLAARGRNKRHTLAMSNPMHEIPEELQRKLSLQPIRSGRRNHFPGGGSLTPNSFRDVNSLHLPNERFSPVRRASDGLPNLHKHQSHLEKLYNQTLSTRHSHSSLKQLHQECQELQKQVCNRDHGNEAELQQQHALHRLHHTLQPTTTIQHSPVPSPPLAPASPSFARHTPTTTDSQSATLYQHLQRLHLHQQIQNSQQPYQHMSPPTCLPMQRTDSPPQNFSQLYQNFSQPHQRNSPPPNVTNFQNLQMIKEDSQDLPDQSPSEDGEVSMQVGESDLASQERKHRQFSGKPQISITDTTGHVTDVTSEGENEMSPSTTKPDTVTGSSLTYRTFQDSSSSPCSHQPSPTRSHPPLTHSHSSPASPNHHSHPPTNLISHPVNYNSLIFGNYITNLAAIPPHVTDLSNLGNLKGHSMPDPSHANIPYTCGWISPQLSSPNRSQRPSSGRMGVSRQPSGAGVVVPDSLNFQNVSVVNSNVSVPNETQSNRVLYNGDRNLIQDVDMSSTKQDEQNISNSVGHVDLSNSPILNKIQGSNINLTSTRTVGDILQELKRFLGDRGKEVVYQCSDHLFRLENSDVQMELEVCQGISYNGLQVRRISGDKGHYRALCQELLSGINI</sequence>
<dbReference type="GO" id="GO:0046872">
    <property type="term" value="F:metal ion binding"/>
    <property type="evidence" value="ECO:0007669"/>
    <property type="project" value="UniProtKB-KW"/>
</dbReference>
<dbReference type="InterPro" id="IPR028375">
    <property type="entry name" value="KA1/Ssp2_C"/>
</dbReference>
<feature type="region of interest" description="Disordered" evidence="15">
    <location>
        <begin position="928"/>
        <end position="1049"/>
    </location>
</feature>
<evidence type="ECO:0000313" key="19">
    <source>
        <dbReference type="EMBL" id="OWF41658.1"/>
    </source>
</evidence>
<evidence type="ECO:0000256" key="5">
    <source>
        <dbReference type="ARBA" id="ARBA00022553"/>
    </source>
</evidence>
<comment type="catalytic activity">
    <reaction evidence="12">
        <text>L-threonyl-[protein] + ATP = O-phospho-L-threonyl-[protein] + ADP + H(+)</text>
        <dbReference type="Rhea" id="RHEA:46608"/>
        <dbReference type="Rhea" id="RHEA-COMP:11060"/>
        <dbReference type="Rhea" id="RHEA-COMP:11605"/>
        <dbReference type="ChEBI" id="CHEBI:15378"/>
        <dbReference type="ChEBI" id="CHEBI:30013"/>
        <dbReference type="ChEBI" id="CHEBI:30616"/>
        <dbReference type="ChEBI" id="CHEBI:61977"/>
        <dbReference type="ChEBI" id="CHEBI:456216"/>
        <dbReference type="EC" id="2.7.11.1"/>
    </reaction>
</comment>
<dbReference type="InterPro" id="IPR057380">
    <property type="entry name" value="UBA_SIK1/2/3"/>
</dbReference>
<dbReference type="EC" id="2.7.11.1" evidence="3"/>
<evidence type="ECO:0000259" key="18">
    <source>
        <dbReference type="PROSITE" id="PS50032"/>
    </source>
</evidence>
<gene>
    <name evidence="19" type="ORF">KP79_PYT22067</name>
</gene>
<comment type="catalytic activity">
    <reaction evidence="13">
        <text>L-seryl-[protein] + ATP = O-phospho-L-seryl-[protein] + ADP + H(+)</text>
        <dbReference type="Rhea" id="RHEA:17989"/>
        <dbReference type="Rhea" id="RHEA-COMP:9863"/>
        <dbReference type="Rhea" id="RHEA-COMP:11604"/>
        <dbReference type="ChEBI" id="CHEBI:15378"/>
        <dbReference type="ChEBI" id="CHEBI:29999"/>
        <dbReference type="ChEBI" id="CHEBI:30616"/>
        <dbReference type="ChEBI" id="CHEBI:83421"/>
        <dbReference type="ChEBI" id="CHEBI:456216"/>
        <dbReference type="EC" id="2.7.11.1"/>
    </reaction>
</comment>
<keyword evidence="4" id="KW-0723">Serine/threonine-protein kinase</keyword>
<dbReference type="GO" id="GO:0106310">
    <property type="term" value="F:protein serine kinase activity"/>
    <property type="evidence" value="ECO:0007669"/>
    <property type="project" value="RHEA"/>
</dbReference>
<feature type="compositionally biased region" description="Polar residues" evidence="15">
    <location>
        <begin position="963"/>
        <end position="1009"/>
    </location>
</feature>
<dbReference type="Pfam" id="PF23312">
    <property type="entry name" value="UBA_SIK3"/>
    <property type="match status" value="1"/>
</dbReference>
<feature type="compositionally biased region" description="Polar residues" evidence="15">
    <location>
        <begin position="887"/>
        <end position="898"/>
    </location>
</feature>
<keyword evidence="11" id="KW-0460">Magnesium</keyword>
<keyword evidence="6" id="KW-0808">Transferase</keyword>
<evidence type="ECO:0000256" key="6">
    <source>
        <dbReference type="ARBA" id="ARBA00022679"/>
    </source>
</evidence>
<dbReference type="CDD" id="cd14338">
    <property type="entry name" value="UBA_SIK"/>
    <property type="match status" value="1"/>
</dbReference>
<dbReference type="CDD" id="cd14071">
    <property type="entry name" value="STKc_SIK"/>
    <property type="match status" value="1"/>
</dbReference>
<dbReference type="PROSITE" id="PS50011">
    <property type="entry name" value="PROTEIN_KINASE_DOM"/>
    <property type="match status" value="1"/>
</dbReference>
<dbReference type="InterPro" id="IPR011009">
    <property type="entry name" value="Kinase-like_dom_sf"/>
</dbReference>
<keyword evidence="16" id="KW-1133">Transmembrane helix</keyword>
<dbReference type="PROSITE" id="PS50032">
    <property type="entry name" value="KA1"/>
    <property type="match status" value="1"/>
</dbReference>
<dbReference type="InterPro" id="IPR017441">
    <property type="entry name" value="Protein_kinase_ATP_BS"/>
</dbReference>
<dbReference type="STRING" id="6573.A0A210PYU4"/>
<dbReference type="InterPro" id="IPR034672">
    <property type="entry name" value="SIK"/>
</dbReference>
<dbReference type="Proteomes" id="UP000242188">
    <property type="component" value="Unassembled WGS sequence"/>
</dbReference>
<feature type="transmembrane region" description="Helical" evidence="16">
    <location>
        <begin position="26"/>
        <end position="44"/>
    </location>
</feature>
<evidence type="ECO:0000256" key="16">
    <source>
        <dbReference type="SAM" id="Phobius"/>
    </source>
</evidence>
<evidence type="ECO:0000256" key="15">
    <source>
        <dbReference type="SAM" id="MobiDB-lite"/>
    </source>
</evidence>
<keyword evidence="16" id="KW-0472">Membrane</keyword>
<name>A0A210PYU4_MIZYE</name>
<dbReference type="GO" id="GO:0035556">
    <property type="term" value="P:intracellular signal transduction"/>
    <property type="evidence" value="ECO:0007669"/>
    <property type="project" value="TreeGrafter"/>
</dbReference>
<reference evidence="19 20" key="1">
    <citation type="journal article" date="2017" name="Nat. Ecol. Evol.">
        <title>Scallop genome provides insights into evolution of bilaterian karyotype and development.</title>
        <authorList>
            <person name="Wang S."/>
            <person name="Zhang J."/>
            <person name="Jiao W."/>
            <person name="Li J."/>
            <person name="Xun X."/>
            <person name="Sun Y."/>
            <person name="Guo X."/>
            <person name="Huan P."/>
            <person name="Dong B."/>
            <person name="Zhang L."/>
            <person name="Hu X."/>
            <person name="Sun X."/>
            <person name="Wang J."/>
            <person name="Zhao C."/>
            <person name="Wang Y."/>
            <person name="Wang D."/>
            <person name="Huang X."/>
            <person name="Wang R."/>
            <person name="Lv J."/>
            <person name="Li Y."/>
            <person name="Zhang Z."/>
            <person name="Liu B."/>
            <person name="Lu W."/>
            <person name="Hui Y."/>
            <person name="Liang J."/>
            <person name="Zhou Z."/>
            <person name="Hou R."/>
            <person name="Li X."/>
            <person name="Liu Y."/>
            <person name="Li H."/>
            <person name="Ning X."/>
            <person name="Lin Y."/>
            <person name="Zhao L."/>
            <person name="Xing Q."/>
            <person name="Dou J."/>
            <person name="Li Y."/>
            <person name="Mao J."/>
            <person name="Guo H."/>
            <person name="Dou H."/>
            <person name="Li T."/>
            <person name="Mu C."/>
            <person name="Jiang W."/>
            <person name="Fu Q."/>
            <person name="Fu X."/>
            <person name="Miao Y."/>
            <person name="Liu J."/>
            <person name="Yu Q."/>
            <person name="Li R."/>
            <person name="Liao H."/>
            <person name="Li X."/>
            <person name="Kong Y."/>
            <person name="Jiang Z."/>
            <person name="Chourrout D."/>
            <person name="Li R."/>
            <person name="Bao Z."/>
        </authorList>
    </citation>
    <scope>NUCLEOTIDE SEQUENCE [LARGE SCALE GENOMIC DNA]</scope>
    <source>
        <strain evidence="19 20">PY_sf001</strain>
    </source>
</reference>
<keyword evidence="20" id="KW-1185">Reference proteome</keyword>
<dbReference type="FunFam" id="3.30.200.20:FF:000003">
    <property type="entry name" value="Non-specific serine/threonine protein kinase"/>
    <property type="match status" value="1"/>
</dbReference>
<comment type="caution">
    <text evidence="19">The sequence shown here is derived from an EMBL/GenBank/DDBJ whole genome shotgun (WGS) entry which is preliminary data.</text>
</comment>
<feature type="compositionally biased region" description="Low complexity" evidence="15">
    <location>
        <begin position="1010"/>
        <end position="1039"/>
    </location>
</feature>
<evidence type="ECO:0000256" key="1">
    <source>
        <dbReference type="ARBA" id="ARBA00001946"/>
    </source>
</evidence>
<comment type="cofactor">
    <cofactor evidence="1">
        <name>Mg(2+)</name>
        <dbReference type="ChEBI" id="CHEBI:18420"/>
    </cofactor>
</comment>
<dbReference type="EMBL" id="NEDP02005376">
    <property type="protein sequence ID" value="OWF41658.1"/>
    <property type="molecule type" value="Genomic_DNA"/>
</dbReference>
<dbReference type="PANTHER" id="PTHR24346:SF42">
    <property type="entry name" value="SERINE_THREONINE-PROTEIN KINASE SIK3"/>
    <property type="match status" value="1"/>
</dbReference>
<evidence type="ECO:0000256" key="3">
    <source>
        <dbReference type="ARBA" id="ARBA00012513"/>
    </source>
</evidence>
<evidence type="ECO:0000256" key="12">
    <source>
        <dbReference type="ARBA" id="ARBA00047899"/>
    </source>
</evidence>
<keyword evidence="10 14" id="KW-0067">ATP-binding</keyword>
<keyword evidence="16" id="KW-0812">Transmembrane</keyword>
<keyword evidence="7" id="KW-0479">Metal-binding</keyword>
<feature type="compositionally biased region" description="Polar residues" evidence="15">
    <location>
        <begin position="1105"/>
        <end position="1117"/>
    </location>
</feature>
<dbReference type="SUPFAM" id="SSF56112">
    <property type="entry name" value="Protein kinase-like (PK-like)"/>
    <property type="match status" value="1"/>
</dbReference>
<comment type="similarity">
    <text evidence="2">Belongs to the protein kinase superfamily. CAMK Ser/Thr protein kinase family. SNF1 subfamily.</text>
</comment>
<feature type="region of interest" description="Disordered" evidence="15">
    <location>
        <begin position="1105"/>
        <end position="1130"/>
    </location>
</feature>
<dbReference type="Gene3D" id="1.10.510.10">
    <property type="entry name" value="Transferase(Phosphotransferase) domain 1"/>
    <property type="match status" value="1"/>
</dbReference>
<organism evidence="19 20">
    <name type="scientific">Mizuhopecten yessoensis</name>
    <name type="common">Japanese scallop</name>
    <name type="synonym">Patinopecten yessoensis</name>
    <dbReference type="NCBI Taxonomy" id="6573"/>
    <lineage>
        <taxon>Eukaryota</taxon>
        <taxon>Metazoa</taxon>
        <taxon>Spiralia</taxon>
        <taxon>Lophotrochozoa</taxon>
        <taxon>Mollusca</taxon>
        <taxon>Bivalvia</taxon>
        <taxon>Autobranchia</taxon>
        <taxon>Pteriomorphia</taxon>
        <taxon>Pectinida</taxon>
        <taxon>Pectinoidea</taxon>
        <taxon>Pectinidae</taxon>
        <taxon>Mizuhopecten</taxon>
    </lineage>
</organism>
<protein>
    <recommendedName>
        <fullName evidence="3">non-specific serine/threonine protein kinase</fullName>
        <ecNumber evidence="3">2.7.11.1</ecNumber>
    </recommendedName>
</protein>
<dbReference type="GO" id="GO:0005737">
    <property type="term" value="C:cytoplasm"/>
    <property type="evidence" value="ECO:0007669"/>
    <property type="project" value="TreeGrafter"/>
</dbReference>
<evidence type="ECO:0000313" key="20">
    <source>
        <dbReference type="Proteomes" id="UP000242188"/>
    </source>
</evidence>
<dbReference type="PROSITE" id="PS00108">
    <property type="entry name" value="PROTEIN_KINASE_ST"/>
    <property type="match status" value="1"/>
</dbReference>
<evidence type="ECO:0000256" key="11">
    <source>
        <dbReference type="ARBA" id="ARBA00022842"/>
    </source>
</evidence>
<keyword evidence="8 14" id="KW-0547">Nucleotide-binding</keyword>
<evidence type="ECO:0000256" key="7">
    <source>
        <dbReference type="ARBA" id="ARBA00022723"/>
    </source>
</evidence>
<dbReference type="InterPro" id="IPR008271">
    <property type="entry name" value="Ser/Thr_kinase_AS"/>
</dbReference>
<evidence type="ECO:0000256" key="8">
    <source>
        <dbReference type="ARBA" id="ARBA00022741"/>
    </source>
</evidence>
<dbReference type="SMART" id="SM00220">
    <property type="entry name" value="S_TKc"/>
    <property type="match status" value="1"/>
</dbReference>
<evidence type="ECO:0000259" key="17">
    <source>
        <dbReference type="PROSITE" id="PS50011"/>
    </source>
</evidence>
<proteinExistence type="inferred from homology"/>
<dbReference type="GO" id="GO:0000226">
    <property type="term" value="P:microtubule cytoskeleton organization"/>
    <property type="evidence" value="ECO:0007669"/>
    <property type="project" value="TreeGrafter"/>
</dbReference>
<feature type="binding site" evidence="14">
    <location>
        <position position="126"/>
    </location>
    <ligand>
        <name>ATP</name>
        <dbReference type="ChEBI" id="CHEBI:30616"/>
    </ligand>
</feature>
<evidence type="ECO:0000256" key="13">
    <source>
        <dbReference type="ARBA" id="ARBA00048679"/>
    </source>
</evidence>
<dbReference type="InterPro" id="IPR000719">
    <property type="entry name" value="Prot_kinase_dom"/>
</dbReference>
<evidence type="ECO:0000256" key="14">
    <source>
        <dbReference type="PROSITE-ProRule" id="PRU10141"/>
    </source>
</evidence>
<dbReference type="GO" id="GO:0050321">
    <property type="term" value="F:tau-protein kinase activity"/>
    <property type="evidence" value="ECO:0007669"/>
    <property type="project" value="TreeGrafter"/>
</dbReference>
<keyword evidence="9 19" id="KW-0418">Kinase</keyword>
<dbReference type="Pfam" id="PF00069">
    <property type="entry name" value="Pkinase"/>
    <property type="match status" value="1"/>
</dbReference>
<feature type="domain" description="Protein kinase" evidence="17">
    <location>
        <begin position="97"/>
        <end position="348"/>
    </location>
</feature>
<dbReference type="PROSITE" id="PS00107">
    <property type="entry name" value="PROTEIN_KINASE_ATP"/>
    <property type="match status" value="1"/>
</dbReference>
<feature type="region of interest" description="Disordered" evidence="15">
    <location>
        <begin position="819"/>
        <end position="849"/>
    </location>
</feature>
<evidence type="ECO:0000256" key="2">
    <source>
        <dbReference type="ARBA" id="ARBA00006234"/>
    </source>
</evidence>
<feature type="region of interest" description="Disordered" evidence="15">
    <location>
        <begin position="867"/>
        <end position="898"/>
    </location>
</feature>
<evidence type="ECO:0000256" key="10">
    <source>
        <dbReference type="ARBA" id="ARBA00022840"/>
    </source>
</evidence>
<dbReference type="GO" id="GO:0005524">
    <property type="term" value="F:ATP binding"/>
    <property type="evidence" value="ECO:0007669"/>
    <property type="project" value="UniProtKB-UniRule"/>
</dbReference>
<keyword evidence="5" id="KW-0597">Phosphoprotein</keyword>
<dbReference type="SUPFAM" id="SSF103243">
    <property type="entry name" value="KA1-like"/>
    <property type="match status" value="1"/>
</dbReference>
<evidence type="ECO:0000256" key="4">
    <source>
        <dbReference type="ARBA" id="ARBA00022527"/>
    </source>
</evidence>
<dbReference type="InterPro" id="IPR001772">
    <property type="entry name" value="KA1_dom"/>
</dbReference>
<dbReference type="Gene3D" id="3.30.310.80">
    <property type="entry name" value="Kinase associated domain 1, KA1"/>
    <property type="match status" value="1"/>
</dbReference>
<feature type="domain" description="KA1" evidence="18">
    <location>
        <begin position="1243"/>
        <end position="1290"/>
    </location>
</feature>
<dbReference type="PANTHER" id="PTHR24346">
    <property type="entry name" value="MAP/MICROTUBULE AFFINITY-REGULATING KINASE"/>
    <property type="match status" value="1"/>
</dbReference>